<organism evidence="2 3">
    <name type="scientific">Deinococcus budaensis</name>
    <dbReference type="NCBI Taxonomy" id="1665626"/>
    <lineage>
        <taxon>Bacteria</taxon>
        <taxon>Thermotogati</taxon>
        <taxon>Deinococcota</taxon>
        <taxon>Deinococci</taxon>
        <taxon>Deinococcales</taxon>
        <taxon>Deinococcaceae</taxon>
        <taxon>Deinococcus</taxon>
    </lineage>
</organism>
<name>A0A7W8GFM6_9DEIO</name>
<feature type="region of interest" description="Disordered" evidence="1">
    <location>
        <begin position="163"/>
        <end position="183"/>
    </location>
</feature>
<sequence>MITPQDLDRLASLPRGQSVLMAVVHVNPADQDNHGDALTTRVKSALNDLGVPPTLAGRLLDDLPRAREARGKSAVYVLGEGIDERFDVQLDLPERFHFGHPLPALVRAVTEAVPRMGVLAVDRDWARLFVLEQGELTELRRERHTELDNVDRDDLTAATTAVPGAQGAARAQDGSGFGVQGTGPRSDSGVEFFQRHLDALQQRFYNDMAQELSRELKEQGLEHLILVGPVSRLAEFRAEIPQAASFEVIGETNVEVGTGMAPDQMLLDRLRPLLEDFGQAQQARLMAQLQEQGVMEMERVLEMVQQGRVYQLVIPEDGSQLHIYRSHNPEVPYFTARKDVQESPLDGSLMERVTLEEVLPQLQSLYGLDVRRVQGEHAERLVREYGGLAGLTRY</sequence>
<dbReference type="EMBL" id="JACHFN010000007">
    <property type="protein sequence ID" value="MBB5234776.1"/>
    <property type="molecule type" value="Genomic_DNA"/>
</dbReference>
<evidence type="ECO:0000313" key="3">
    <source>
        <dbReference type="Proteomes" id="UP000525389"/>
    </source>
</evidence>
<dbReference type="Proteomes" id="UP000525389">
    <property type="component" value="Unassembled WGS sequence"/>
</dbReference>
<dbReference type="Pfam" id="PF18854">
    <property type="entry name" value="baeRF_family10"/>
    <property type="match status" value="1"/>
</dbReference>
<protein>
    <recommendedName>
        <fullName evidence="4">Peptide chain release factor 3</fullName>
    </recommendedName>
</protein>
<evidence type="ECO:0000313" key="2">
    <source>
        <dbReference type="EMBL" id="MBB5234776.1"/>
    </source>
</evidence>
<accession>A0A7W8GFM6</accession>
<evidence type="ECO:0008006" key="4">
    <source>
        <dbReference type="Google" id="ProtNLM"/>
    </source>
</evidence>
<dbReference type="InterPro" id="IPR041202">
    <property type="entry name" value="BaeRF_family10"/>
</dbReference>
<keyword evidence="3" id="KW-1185">Reference proteome</keyword>
<gene>
    <name evidence="2" type="ORF">HNQ09_002219</name>
</gene>
<dbReference type="AlphaFoldDB" id="A0A7W8GFM6"/>
<reference evidence="2 3" key="1">
    <citation type="submission" date="2020-08" db="EMBL/GenBank/DDBJ databases">
        <title>Genomic Encyclopedia of Type Strains, Phase IV (KMG-IV): sequencing the most valuable type-strain genomes for metagenomic binning, comparative biology and taxonomic classification.</title>
        <authorList>
            <person name="Goeker M."/>
        </authorList>
    </citation>
    <scope>NUCLEOTIDE SEQUENCE [LARGE SCALE GENOMIC DNA]</scope>
    <source>
        <strain evidence="2 3">DSM 101791</strain>
    </source>
</reference>
<dbReference type="RefSeq" id="WP_184029046.1">
    <property type="nucleotide sequence ID" value="NZ_JACHFN010000007.1"/>
</dbReference>
<evidence type="ECO:0000256" key="1">
    <source>
        <dbReference type="SAM" id="MobiDB-lite"/>
    </source>
</evidence>
<proteinExistence type="predicted"/>
<comment type="caution">
    <text evidence="2">The sequence shown here is derived from an EMBL/GenBank/DDBJ whole genome shotgun (WGS) entry which is preliminary data.</text>
</comment>